<accession>A0A915I535</accession>
<dbReference type="AlphaFoldDB" id="A0A915I535"/>
<evidence type="ECO:0000313" key="2">
    <source>
        <dbReference type="WBParaSite" id="nRc.2.0.1.t09252-RA"/>
    </source>
</evidence>
<keyword evidence="1" id="KW-1185">Reference proteome</keyword>
<protein>
    <submittedName>
        <fullName evidence="2">Uncharacterized protein</fullName>
    </submittedName>
</protein>
<dbReference type="WBParaSite" id="nRc.2.0.1.t09252-RA">
    <property type="protein sequence ID" value="nRc.2.0.1.t09252-RA"/>
    <property type="gene ID" value="nRc.2.0.1.g09252"/>
</dbReference>
<name>A0A915I535_ROMCU</name>
<proteinExistence type="predicted"/>
<reference evidence="2" key="1">
    <citation type="submission" date="2022-11" db="UniProtKB">
        <authorList>
            <consortium name="WormBaseParasite"/>
        </authorList>
    </citation>
    <scope>IDENTIFICATION</scope>
</reference>
<organism evidence="1 2">
    <name type="scientific">Romanomermis culicivorax</name>
    <name type="common">Nematode worm</name>
    <dbReference type="NCBI Taxonomy" id="13658"/>
    <lineage>
        <taxon>Eukaryota</taxon>
        <taxon>Metazoa</taxon>
        <taxon>Ecdysozoa</taxon>
        <taxon>Nematoda</taxon>
        <taxon>Enoplea</taxon>
        <taxon>Dorylaimia</taxon>
        <taxon>Mermithida</taxon>
        <taxon>Mermithoidea</taxon>
        <taxon>Mermithidae</taxon>
        <taxon>Romanomermis</taxon>
    </lineage>
</organism>
<dbReference type="Proteomes" id="UP000887565">
    <property type="component" value="Unplaced"/>
</dbReference>
<evidence type="ECO:0000313" key="1">
    <source>
        <dbReference type="Proteomes" id="UP000887565"/>
    </source>
</evidence>
<sequence>MFEALMDRNFLGLHLNYRQIVPCFAFNYNDVRQKERYFMPPWEPTPLPEEFIIARNKEIISKYVVDAQIGYYIDSEPCVQECPGYSTKCKWGKGWSIEKFHHKAPNSAMPLLRHGHQCLEQYAAWAKGSRCQNNVSFFTEVYKYKAEFIIQNEMSMMAIGPILYQEGSNDK</sequence>